<dbReference type="InterPro" id="IPR006059">
    <property type="entry name" value="SBP"/>
</dbReference>
<dbReference type="AlphaFoldDB" id="A0A4R8A3F7"/>
<gene>
    <name evidence="1" type="ORF">EDD63_10658</name>
</gene>
<name>A0A4R8A3F7_9FIRM</name>
<protein>
    <submittedName>
        <fullName evidence="1">Carbohydrate ABC transporter substrate-binding protein (CUT1 family)</fullName>
    </submittedName>
</protein>
<dbReference type="PANTHER" id="PTHR43649">
    <property type="entry name" value="ARABINOSE-BINDING PROTEIN-RELATED"/>
    <property type="match status" value="1"/>
</dbReference>
<accession>A0A4R8A3F7</accession>
<reference evidence="1 2" key="1">
    <citation type="submission" date="2019-03" db="EMBL/GenBank/DDBJ databases">
        <title>Genomic Encyclopedia of Type Strains, Phase IV (KMG-IV): sequencing the most valuable type-strain genomes for metagenomic binning, comparative biology and taxonomic classification.</title>
        <authorList>
            <person name="Goeker M."/>
        </authorList>
    </citation>
    <scope>NUCLEOTIDE SEQUENCE [LARGE SCALE GENOMIC DNA]</scope>
    <source>
        <strain evidence="1 2">DSM 28867</strain>
    </source>
</reference>
<dbReference type="OrthoDB" id="383937at2"/>
<dbReference type="PANTHER" id="PTHR43649:SF12">
    <property type="entry name" value="DIACETYLCHITOBIOSE BINDING PROTEIN DASA"/>
    <property type="match status" value="1"/>
</dbReference>
<sequence>MKRNKVKLLLVCALLVGGVIFGVYTYNQPIVIRLGIFAGSNWDVPSGKTYEVIDEAIAAFEKENPNVQIEYDSGVLKEDYSLWLSNQIVQGNEPDVFVVLNEDFNTFSSLGVLKNLNTLVEEDQSFDTDKYYKSALDFGVYQDKQYALPFESNPTLMFVNKTLLEKEGIAIPNNEWTLDDLYTIAKQVTKDIDGDGNVDQYGCYDYDWLDSMFAHSVELFDEDGQECYVGEDRVKESIIYAKKLMDLHQGNTVTAEDFDKGKVAFSPMQLSQYRTYKPYPWRVKKYSNFEWDCLKMPSVDANSGNSETSTMLLGMSTRTNHEDVAWKFLKKLSYDENTQLHLIKNSQGISPLRSVTESSETIEAIQIENEEGMVNLSMLTDVMEDTTSHSQFKKYESARALIDTRLQQIMMNSEDIDIALIRLQKEINKYLKE</sequence>
<dbReference type="EMBL" id="SODD01000006">
    <property type="protein sequence ID" value="TDW25117.1"/>
    <property type="molecule type" value="Genomic_DNA"/>
</dbReference>
<keyword evidence="2" id="KW-1185">Reference proteome</keyword>
<dbReference type="SUPFAM" id="SSF53850">
    <property type="entry name" value="Periplasmic binding protein-like II"/>
    <property type="match status" value="1"/>
</dbReference>
<dbReference type="RefSeq" id="WP_134168384.1">
    <property type="nucleotide sequence ID" value="NZ_SODD01000006.1"/>
</dbReference>
<dbReference type="Gene3D" id="3.40.190.10">
    <property type="entry name" value="Periplasmic binding protein-like II"/>
    <property type="match status" value="1"/>
</dbReference>
<evidence type="ECO:0000313" key="2">
    <source>
        <dbReference type="Proteomes" id="UP000294743"/>
    </source>
</evidence>
<organism evidence="1 2">
    <name type="scientific">Breznakia blatticola</name>
    <dbReference type="NCBI Taxonomy" id="1754012"/>
    <lineage>
        <taxon>Bacteria</taxon>
        <taxon>Bacillati</taxon>
        <taxon>Bacillota</taxon>
        <taxon>Erysipelotrichia</taxon>
        <taxon>Erysipelotrichales</taxon>
        <taxon>Erysipelotrichaceae</taxon>
        <taxon>Breznakia</taxon>
    </lineage>
</organism>
<comment type="caution">
    <text evidence="1">The sequence shown here is derived from an EMBL/GenBank/DDBJ whole genome shotgun (WGS) entry which is preliminary data.</text>
</comment>
<evidence type="ECO:0000313" key="1">
    <source>
        <dbReference type="EMBL" id="TDW25117.1"/>
    </source>
</evidence>
<dbReference type="InterPro" id="IPR050490">
    <property type="entry name" value="Bact_solute-bd_prot1"/>
</dbReference>
<dbReference type="Proteomes" id="UP000294743">
    <property type="component" value="Unassembled WGS sequence"/>
</dbReference>
<dbReference type="Pfam" id="PF01547">
    <property type="entry name" value="SBP_bac_1"/>
    <property type="match status" value="1"/>
</dbReference>
<proteinExistence type="predicted"/>